<protein>
    <submittedName>
        <fullName evidence="1">Uncharacterized protein</fullName>
    </submittedName>
</protein>
<keyword evidence="2" id="KW-1185">Reference proteome</keyword>
<sequence>MTPLDDPPIARSSAEIAASIPRFKDEARAICQEAASPGEALERLVREERLAEALWFVAYALPKRMMVWWATLCVGSATKDHSLDQSEEAVTKRMVDWVMKPCPTCGQHVREARESVGDRSPFARLADAFGPMAGTDEAHGRGLITAGLLSLSTYRGRDYKGTIRRFLELGLEVSRGEHLWPETADA</sequence>
<evidence type="ECO:0000313" key="2">
    <source>
        <dbReference type="Proteomes" id="UP000317093"/>
    </source>
</evidence>
<dbReference type="AlphaFoldDB" id="A0A518B3F8"/>
<proteinExistence type="predicted"/>
<gene>
    <name evidence="1" type="ORF">Pan216_23340</name>
</gene>
<dbReference type="KEGG" id="knv:Pan216_23340"/>
<dbReference type="InterPro" id="IPR053855">
    <property type="entry name" value="DUF6931"/>
</dbReference>
<organism evidence="1 2">
    <name type="scientific">Kolteria novifilia</name>
    <dbReference type="NCBI Taxonomy" id="2527975"/>
    <lineage>
        <taxon>Bacteria</taxon>
        <taxon>Pseudomonadati</taxon>
        <taxon>Planctomycetota</taxon>
        <taxon>Planctomycetia</taxon>
        <taxon>Kolteriales</taxon>
        <taxon>Kolteriaceae</taxon>
        <taxon>Kolteria</taxon>
    </lineage>
</organism>
<dbReference type="Pfam" id="PF22011">
    <property type="entry name" value="DUF6931"/>
    <property type="match status" value="1"/>
</dbReference>
<evidence type="ECO:0000313" key="1">
    <source>
        <dbReference type="EMBL" id="QDU61474.1"/>
    </source>
</evidence>
<dbReference type="OrthoDB" id="289828at2"/>
<dbReference type="EMBL" id="CP036279">
    <property type="protein sequence ID" value="QDU61474.1"/>
    <property type="molecule type" value="Genomic_DNA"/>
</dbReference>
<dbReference type="RefSeq" id="WP_145258061.1">
    <property type="nucleotide sequence ID" value="NZ_CP036279.1"/>
</dbReference>
<reference evidence="1 2" key="1">
    <citation type="submission" date="2019-02" db="EMBL/GenBank/DDBJ databases">
        <title>Deep-cultivation of Planctomycetes and their phenomic and genomic characterization uncovers novel biology.</title>
        <authorList>
            <person name="Wiegand S."/>
            <person name="Jogler M."/>
            <person name="Boedeker C."/>
            <person name="Pinto D."/>
            <person name="Vollmers J."/>
            <person name="Rivas-Marin E."/>
            <person name="Kohn T."/>
            <person name="Peeters S.H."/>
            <person name="Heuer A."/>
            <person name="Rast P."/>
            <person name="Oberbeckmann S."/>
            <person name="Bunk B."/>
            <person name="Jeske O."/>
            <person name="Meyerdierks A."/>
            <person name="Storesund J.E."/>
            <person name="Kallscheuer N."/>
            <person name="Luecker S."/>
            <person name="Lage O.M."/>
            <person name="Pohl T."/>
            <person name="Merkel B.J."/>
            <person name="Hornburger P."/>
            <person name="Mueller R.-W."/>
            <person name="Bruemmer F."/>
            <person name="Labrenz M."/>
            <person name="Spormann A.M."/>
            <person name="Op den Camp H."/>
            <person name="Overmann J."/>
            <person name="Amann R."/>
            <person name="Jetten M.S.M."/>
            <person name="Mascher T."/>
            <person name="Medema M.H."/>
            <person name="Devos D.P."/>
            <person name="Kaster A.-K."/>
            <person name="Ovreas L."/>
            <person name="Rohde M."/>
            <person name="Galperin M.Y."/>
            <person name="Jogler C."/>
        </authorList>
    </citation>
    <scope>NUCLEOTIDE SEQUENCE [LARGE SCALE GENOMIC DNA]</scope>
    <source>
        <strain evidence="1 2">Pan216</strain>
    </source>
</reference>
<accession>A0A518B3F8</accession>
<name>A0A518B3F8_9BACT</name>
<dbReference type="Proteomes" id="UP000317093">
    <property type="component" value="Chromosome"/>
</dbReference>